<keyword evidence="6" id="KW-0812">Transmembrane</keyword>
<keyword evidence="4" id="KW-1003">Cell membrane</keyword>
<dbReference type="InterPro" id="IPR035906">
    <property type="entry name" value="MetI-like_sf"/>
</dbReference>
<evidence type="ECO:0000313" key="11">
    <source>
        <dbReference type="Proteomes" id="UP001157125"/>
    </source>
</evidence>
<protein>
    <submittedName>
        <fullName evidence="10">Uncharacterized protein</fullName>
    </submittedName>
</protein>
<dbReference type="SUPFAM" id="SSF161098">
    <property type="entry name" value="MetI-like"/>
    <property type="match status" value="1"/>
</dbReference>
<evidence type="ECO:0000256" key="9">
    <source>
        <dbReference type="SAM" id="MobiDB-lite"/>
    </source>
</evidence>
<comment type="similarity">
    <text evidence="2">Belongs to the binding-protein-dependent transport system permease family. CysTW subfamily.</text>
</comment>
<evidence type="ECO:0000256" key="3">
    <source>
        <dbReference type="ARBA" id="ARBA00022448"/>
    </source>
</evidence>
<keyword evidence="11" id="KW-1185">Reference proteome</keyword>
<keyword evidence="5" id="KW-0592">Phosphate transport</keyword>
<evidence type="ECO:0000256" key="1">
    <source>
        <dbReference type="ARBA" id="ARBA00004651"/>
    </source>
</evidence>
<reference evidence="11" key="1">
    <citation type="journal article" date="2019" name="Int. J. Syst. Evol. Microbiol.">
        <title>The Global Catalogue of Microorganisms (GCM) 10K type strain sequencing project: providing services to taxonomists for standard genome sequencing and annotation.</title>
        <authorList>
            <consortium name="The Broad Institute Genomics Platform"/>
            <consortium name="The Broad Institute Genome Sequencing Center for Infectious Disease"/>
            <person name="Wu L."/>
            <person name="Ma J."/>
        </authorList>
    </citation>
    <scope>NUCLEOTIDE SEQUENCE [LARGE SCALE GENOMIC DNA]</scope>
    <source>
        <strain evidence="11">NBRC 112299</strain>
    </source>
</reference>
<dbReference type="Gene3D" id="1.10.3720.10">
    <property type="entry name" value="MetI-like"/>
    <property type="match status" value="1"/>
</dbReference>
<evidence type="ECO:0000256" key="4">
    <source>
        <dbReference type="ARBA" id="ARBA00022475"/>
    </source>
</evidence>
<evidence type="ECO:0000256" key="6">
    <source>
        <dbReference type="ARBA" id="ARBA00022692"/>
    </source>
</evidence>
<dbReference type="Proteomes" id="UP001157125">
    <property type="component" value="Unassembled WGS sequence"/>
</dbReference>
<dbReference type="CDD" id="cd06261">
    <property type="entry name" value="TM_PBP2"/>
    <property type="match status" value="1"/>
</dbReference>
<evidence type="ECO:0000256" key="2">
    <source>
        <dbReference type="ARBA" id="ARBA00007069"/>
    </source>
</evidence>
<name>A0ABQ6IBR7_9MICO</name>
<organism evidence="10 11">
    <name type="scientific">Demequina litorisediminis</name>
    <dbReference type="NCBI Taxonomy" id="1849022"/>
    <lineage>
        <taxon>Bacteria</taxon>
        <taxon>Bacillati</taxon>
        <taxon>Actinomycetota</taxon>
        <taxon>Actinomycetes</taxon>
        <taxon>Micrococcales</taxon>
        <taxon>Demequinaceae</taxon>
        <taxon>Demequina</taxon>
    </lineage>
</organism>
<keyword evidence="8" id="KW-0472">Membrane</keyword>
<evidence type="ECO:0000256" key="5">
    <source>
        <dbReference type="ARBA" id="ARBA00022592"/>
    </source>
</evidence>
<sequence length="81" mass="8716">MGATRWEMIKMAVFPFGRSGMIGATMLGLGRALGETMAVLMIISPGLSLQRPDPAAQPAQHHRGLHRAAVPRGQRHGCEAR</sequence>
<keyword evidence="3" id="KW-0813">Transport</keyword>
<evidence type="ECO:0000313" key="10">
    <source>
        <dbReference type="EMBL" id="GMA35134.1"/>
    </source>
</evidence>
<evidence type="ECO:0000256" key="8">
    <source>
        <dbReference type="ARBA" id="ARBA00023136"/>
    </source>
</evidence>
<dbReference type="PANTHER" id="PTHR30425:SF1">
    <property type="entry name" value="PHOSPHATE TRANSPORT SYSTEM PERMEASE PROTEIN PSTC"/>
    <property type="match status" value="1"/>
</dbReference>
<comment type="caution">
    <text evidence="10">The sequence shown here is derived from an EMBL/GenBank/DDBJ whole genome shotgun (WGS) entry which is preliminary data.</text>
</comment>
<keyword evidence="7" id="KW-1133">Transmembrane helix</keyword>
<dbReference type="InterPro" id="IPR000515">
    <property type="entry name" value="MetI-like"/>
</dbReference>
<proteinExistence type="inferred from homology"/>
<feature type="region of interest" description="Disordered" evidence="9">
    <location>
        <begin position="51"/>
        <end position="81"/>
    </location>
</feature>
<gene>
    <name evidence="10" type="ORF">GCM10025876_13380</name>
</gene>
<dbReference type="InterPro" id="IPR051124">
    <property type="entry name" value="Phosphate_Transport_Permease"/>
</dbReference>
<accession>A0ABQ6IBR7</accession>
<comment type="subcellular location">
    <subcellularLocation>
        <location evidence="1">Cell membrane</location>
        <topology evidence="1">Multi-pass membrane protein</topology>
    </subcellularLocation>
</comment>
<dbReference type="PANTHER" id="PTHR30425">
    <property type="entry name" value="PHOSPHATE TRANSPORT SYSTEM PERMEASE PROTEIN PST"/>
    <property type="match status" value="1"/>
</dbReference>
<dbReference type="EMBL" id="BSUN01000001">
    <property type="protein sequence ID" value="GMA35134.1"/>
    <property type="molecule type" value="Genomic_DNA"/>
</dbReference>
<evidence type="ECO:0000256" key="7">
    <source>
        <dbReference type="ARBA" id="ARBA00022989"/>
    </source>
</evidence>